<organism evidence="1 2">
    <name type="scientific">Dreissena polymorpha</name>
    <name type="common">Zebra mussel</name>
    <name type="synonym">Mytilus polymorpha</name>
    <dbReference type="NCBI Taxonomy" id="45954"/>
    <lineage>
        <taxon>Eukaryota</taxon>
        <taxon>Metazoa</taxon>
        <taxon>Spiralia</taxon>
        <taxon>Lophotrochozoa</taxon>
        <taxon>Mollusca</taxon>
        <taxon>Bivalvia</taxon>
        <taxon>Autobranchia</taxon>
        <taxon>Heteroconchia</taxon>
        <taxon>Euheterodonta</taxon>
        <taxon>Imparidentia</taxon>
        <taxon>Neoheterodontei</taxon>
        <taxon>Myida</taxon>
        <taxon>Dreissenoidea</taxon>
        <taxon>Dreissenidae</taxon>
        <taxon>Dreissena</taxon>
    </lineage>
</organism>
<dbReference type="Proteomes" id="UP000828390">
    <property type="component" value="Unassembled WGS sequence"/>
</dbReference>
<name>A0A9D4RCY4_DREPO</name>
<dbReference type="EMBL" id="JAIWYP010000002">
    <property type="protein sequence ID" value="KAH3863821.1"/>
    <property type="molecule type" value="Genomic_DNA"/>
</dbReference>
<dbReference type="AlphaFoldDB" id="A0A9D4RCY4"/>
<keyword evidence="2" id="KW-1185">Reference proteome</keyword>
<sequence length="66" mass="7271">MFALTILKTLLTENAASPTALATAELRRGPVLLRLYLIRLPCPSTLCSTPTANRSLLFKLQQRETA</sequence>
<reference evidence="1" key="2">
    <citation type="submission" date="2020-11" db="EMBL/GenBank/DDBJ databases">
        <authorList>
            <person name="McCartney M.A."/>
            <person name="Auch B."/>
            <person name="Kono T."/>
            <person name="Mallez S."/>
            <person name="Becker A."/>
            <person name="Gohl D.M."/>
            <person name="Silverstein K.A.T."/>
            <person name="Koren S."/>
            <person name="Bechman K.B."/>
            <person name="Herman A."/>
            <person name="Abrahante J.E."/>
            <person name="Garbe J."/>
        </authorList>
    </citation>
    <scope>NUCLEOTIDE SEQUENCE</scope>
    <source>
        <strain evidence="1">Duluth1</strain>
        <tissue evidence="1">Whole animal</tissue>
    </source>
</reference>
<comment type="caution">
    <text evidence="1">The sequence shown here is derived from an EMBL/GenBank/DDBJ whole genome shotgun (WGS) entry which is preliminary data.</text>
</comment>
<accession>A0A9D4RCY4</accession>
<evidence type="ECO:0000313" key="2">
    <source>
        <dbReference type="Proteomes" id="UP000828390"/>
    </source>
</evidence>
<protein>
    <submittedName>
        <fullName evidence="1">Uncharacterized protein</fullName>
    </submittedName>
</protein>
<proteinExistence type="predicted"/>
<evidence type="ECO:0000313" key="1">
    <source>
        <dbReference type="EMBL" id="KAH3863821.1"/>
    </source>
</evidence>
<reference evidence="1" key="1">
    <citation type="journal article" date="2019" name="bioRxiv">
        <title>The Genome of the Zebra Mussel, Dreissena polymorpha: A Resource for Invasive Species Research.</title>
        <authorList>
            <person name="McCartney M.A."/>
            <person name="Auch B."/>
            <person name="Kono T."/>
            <person name="Mallez S."/>
            <person name="Zhang Y."/>
            <person name="Obille A."/>
            <person name="Becker A."/>
            <person name="Abrahante J.E."/>
            <person name="Garbe J."/>
            <person name="Badalamenti J.P."/>
            <person name="Herman A."/>
            <person name="Mangelson H."/>
            <person name="Liachko I."/>
            <person name="Sullivan S."/>
            <person name="Sone E.D."/>
            <person name="Koren S."/>
            <person name="Silverstein K.A.T."/>
            <person name="Beckman K.B."/>
            <person name="Gohl D.M."/>
        </authorList>
    </citation>
    <scope>NUCLEOTIDE SEQUENCE</scope>
    <source>
        <strain evidence="1">Duluth1</strain>
        <tissue evidence="1">Whole animal</tissue>
    </source>
</reference>
<gene>
    <name evidence="1" type="ORF">DPMN_026821</name>
</gene>